<protein>
    <submittedName>
        <fullName evidence="2">Uncharacterized protein</fullName>
    </submittedName>
</protein>
<keyword evidence="1" id="KW-0472">Membrane</keyword>
<sequence length="67" mass="7554">MKLTKLEILGYIVIVLFVSSEVFKGVFIENLLAGNVMTLFMTFALVLSTIMIIIRLSQKSDTNRSKN</sequence>
<dbReference type="EMBL" id="CP019344">
    <property type="protein sequence ID" value="ARN79004.1"/>
    <property type="molecule type" value="Genomic_DNA"/>
</dbReference>
<feature type="transmembrane region" description="Helical" evidence="1">
    <location>
        <begin position="34"/>
        <end position="56"/>
    </location>
</feature>
<dbReference type="AlphaFoldDB" id="A0A1W6MN18"/>
<keyword evidence="1" id="KW-1133">Transmembrane helix</keyword>
<keyword evidence="1" id="KW-0812">Transmembrane</keyword>
<reference evidence="2 3" key="1">
    <citation type="submission" date="2016-11" db="EMBL/GenBank/DDBJ databases">
        <title>Trade-off between light-utilization and light-protection in marine flavobacteria.</title>
        <authorList>
            <person name="Kumagai Y."/>
        </authorList>
    </citation>
    <scope>NUCLEOTIDE SEQUENCE [LARGE SCALE GENOMIC DNA]</scope>
    <source>
        <strain evidence="2 3">JCM 13191</strain>
    </source>
</reference>
<organism evidence="2 3">
    <name type="scientific">Nonlabens spongiae</name>
    <dbReference type="NCBI Taxonomy" id="331648"/>
    <lineage>
        <taxon>Bacteria</taxon>
        <taxon>Pseudomonadati</taxon>
        <taxon>Bacteroidota</taxon>
        <taxon>Flavobacteriia</taxon>
        <taxon>Flavobacteriales</taxon>
        <taxon>Flavobacteriaceae</taxon>
        <taxon>Nonlabens</taxon>
    </lineage>
</organism>
<evidence type="ECO:0000313" key="3">
    <source>
        <dbReference type="Proteomes" id="UP000193431"/>
    </source>
</evidence>
<accession>A0A1W6MN18</accession>
<dbReference type="Proteomes" id="UP000193431">
    <property type="component" value="Chromosome"/>
</dbReference>
<evidence type="ECO:0000313" key="2">
    <source>
        <dbReference type="EMBL" id="ARN79004.1"/>
    </source>
</evidence>
<keyword evidence="3" id="KW-1185">Reference proteome</keyword>
<gene>
    <name evidence="2" type="ORF">BST97_13960</name>
</gene>
<evidence type="ECO:0000256" key="1">
    <source>
        <dbReference type="SAM" id="Phobius"/>
    </source>
</evidence>
<proteinExistence type="predicted"/>
<name>A0A1W6MN18_9FLAO</name>
<feature type="transmembrane region" description="Helical" evidence="1">
    <location>
        <begin position="9"/>
        <end position="28"/>
    </location>
</feature>